<dbReference type="CDD" id="cd19051">
    <property type="entry name" value="LGIC_TM_cation"/>
    <property type="match status" value="1"/>
</dbReference>
<dbReference type="SUPFAM" id="SSF90112">
    <property type="entry name" value="Neurotransmitter-gated ion-channel transmembrane pore"/>
    <property type="match status" value="1"/>
</dbReference>
<feature type="domain" description="Neurotransmitter-gated ion-channel transmembrane" evidence="1">
    <location>
        <begin position="89"/>
        <end position="208"/>
    </location>
</feature>
<proteinExistence type="predicted"/>
<dbReference type="Proteomes" id="UP001152795">
    <property type="component" value="Unassembled WGS sequence"/>
</dbReference>
<dbReference type="InterPro" id="IPR006201">
    <property type="entry name" value="Neur_channel"/>
</dbReference>
<evidence type="ECO:0000313" key="2">
    <source>
        <dbReference type="EMBL" id="CAB4011785.1"/>
    </source>
</evidence>
<dbReference type="GO" id="GO:0016020">
    <property type="term" value="C:membrane"/>
    <property type="evidence" value="ECO:0007669"/>
    <property type="project" value="InterPro"/>
</dbReference>
<dbReference type="GO" id="GO:0004888">
    <property type="term" value="F:transmembrane signaling receptor activity"/>
    <property type="evidence" value="ECO:0007669"/>
    <property type="project" value="InterPro"/>
</dbReference>
<dbReference type="PANTHER" id="PTHR18945">
    <property type="entry name" value="NEUROTRANSMITTER GATED ION CHANNEL"/>
    <property type="match status" value="1"/>
</dbReference>
<accession>A0A6S7HZF1</accession>
<protein>
    <submittedName>
        <fullName evidence="2">Acetylcholine receptor subunit alpha-like</fullName>
    </submittedName>
</protein>
<dbReference type="Gene3D" id="1.20.58.390">
    <property type="entry name" value="Neurotransmitter-gated ion-channel transmembrane domain"/>
    <property type="match status" value="2"/>
</dbReference>
<name>A0A6S7HZF1_PARCT</name>
<keyword evidence="3" id="KW-1185">Reference proteome</keyword>
<dbReference type="GO" id="GO:0005216">
    <property type="term" value="F:monoatomic ion channel activity"/>
    <property type="evidence" value="ECO:0007669"/>
    <property type="project" value="InterPro"/>
</dbReference>
<evidence type="ECO:0000259" key="1">
    <source>
        <dbReference type="Pfam" id="PF02932"/>
    </source>
</evidence>
<dbReference type="EMBL" id="CACRXK020007265">
    <property type="protein sequence ID" value="CAB4011785.1"/>
    <property type="molecule type" value="Genomic_DNA"/>
</dbReference>
<dbReference type="OrthoDB" id="5975154at2759"/>
<organism evidence="2 3">
    <name type="scientific">Paramuricea clavata</name>
    <name type="common">Red gorgonian</name>
    <name type="synonym">Violescent sea-whip</name>
    <dbReference type="NCBI Taxonomy" id="317549"/>
    <lineage>
        <taxon>Eukaryota</taxon>
        <taxon>Metazoa</taxon>
        <taxon>Cnidaria</taxon>
        <taxon>Anthozoa</taxon>
        <taxon>Octocorallia</taxon>
        <taxon>Malacalcyonacea</taxon>
        <taxon>Plexauridae</taxon>
        <taxon>Paramuricea</taxon>
    </lineage>
</organism>
<dbReference type="InterPro" id="IPR038050">
    <property type="entry name" value="Neuro_actylchol_rec"/>
</dbReference>
<dbReference type="Pfam" id="PF02932">
    <property type="entry name" value="Neur_chan_memb"/>
    <property type="match status" value="1"/>
</dbReference>
<dbReference type="AlphaFoldDB" id="A0A6S7HZF1"/>
<comment type="caution">
    <text evidence="2">The sequence shown here is derived from an EMBL/GenBank/DDBJ whole genome shotgun (WGS) entry which is preliminary data.</text>
</comment>
<sequence>MKALFWIILATSLHYTLAIGDISGNAEWRLMNELLRRYKNRQSLRAVTSSSEAVNVTLSMKMVQIIELVKSVTFVVRIQRKVFYYFVYLIAPCVLTAILATLIFYLPAASGERMVVGCTILLALSVFFLLATNYIPETSEHVPLVGRYYSMVIVEICIALVCTAWVLRYHYRNPAMGKIPRWIRVYIFGYISKLVRIKVPEEMLAKNTPVDEDTVTEEGRNEKVEKYDPAQDKLRGLALMAAQITEEEELGKIQEEWQLAAEILNQLFMIIYIIAAFLTFGVIFINAPGIIYSHPEPSMDEIVRVY</sequence>
<dbReference type="InterPro" id="IPR006029">
    <property type="entry name" value="Neurotrans-gated_channel_TM"/>
</dbReference>
<keyword evidence="2" id="KW-0675">Receptor</keyword>
<evidence type="ECO:0000313" key="3">
    <source>
        <dbReference type="Proteomes" id="UP001152795"/>
    </source>
</evidence>
<dbReference type="FunFam" id="1.20.58.390:FF:000043">
    <property type="entry name" value="AcetylCholine Receptor"/>
    <property type="match status" value="1"/>
</dbReference>
<reference evidence="2" key="1">
    <citation type="submission" date="2020-04" db="EMBL/GenBank/DDBJ databases">
        <authorList>
            <person name="Alioto T."/>
            <person name="Alioto T."/>
            <person name="Gomez Garrido J."/>
        </authorList>
    </citation>
    <scope>NUCLEOTIDE SEQUENCE</scope>
    <source>
        <strain evidence="2">A484AB</strain>
    </source>
</reference>
<gene>
    <name evidence="2" type="ORF">PACLA_8A018988</name>
</gene>
<dbReference type="InterPro" id="IPR036719">
    <property type="entry name" value="Neuro-gated_channel_TM_sf"/>
</dbReference>